<dbReference type="AlphaFoldDB" id="A0A554MTV8"/>
<name>A0A554MTV8_9EURY</name>
<dbReference type="OrthoDB" id="305481at2157"/>
<dbReference type="InParanoid" id="A0A554MTV8"/>
<protein>
    <submittedName>
        <fullName evidence="1">Uncharacterized protein</fullName>
    </submittedName>
</protein>
<evidence type="ECO:0000313" key="1">
    <source>
        <dbReference type="EMBL" id="TSD08567.1"/>
    </source>
</evidence>
<evidence type="ECO:0000313" key="2">
    <source>
        <dbReference type="Proteomes" id="UP000319894"/>
    </source>
</evidence>
<dbReference type="Proteomes" id="UP000319894">
    <property type="component" value="Unassembled WGS sequence"/>
</dbReference>
<dbReference type="RefSeq" id="WP_144263714.1">
    <property type="nucleotide sequence ID" value="NZ_QMDX01000039.1"/>
</dbReference>
<gene>
    <name evidence="1" type="ORF">DP107_19285</name>
</gene>
<proteinExistence type="predicted"/>
<keyword evidence="2" id="KW-1185">Reference proteome</keyword>
<comment type="caution">
    <text evidence="1">The sequence shown here is derived from an EMBL/GenBank/DDBJ whole genome shotgun (WGS) entry which is preliminary data.</text>
</comment>
<dbReference type="EMBL" id="QMDX01000039">
    <property type="protein sequence ID" value="TSD08567.1"/>
    <property type="molecule type" value="Genomic_DNA"/>
</dbReference>
<organism evidence="1 2">
    <name type="scientific">Haloglomus irregulare</name>
    <dbReference type="NCBI Taxonomy" id="2234134"/>
    <lineage>
        <taxon>Archaea</taxon>
        <taxon>Methanobacteriati</taxon>
        <taxon>Methanobacteriota</taxon>
        <taxon>Stenosarchaea group</taxon>
        <taxon>Halobacteria</taxon>
        <taxon>Halobacteriales</taxon>
        <taxon>Natronomonadaceae</taxon>
        <taxon>Haloglomus</taxon>
    </lineage>
</organism>
<reference evidence="1 2" key="1">
    <citation type="submission" date="2018-06" db="EMBL/GenBank/DDBJ databases">
        <title>Natronomonas sp. F16-60 a new haloarchaeon isolated from a solar saltern of Isla Cristina, Huelva, Spain.</title>
        <authorList>
            <person name="Duran-Viseras A."/>
            <person name="Sanchez-Porro C."/>
            <person name="Ventosa A."/>
        </authorList>
    </citation>
    <scope>NUCLEOTIDE SEQUENCE [LARGE SCALE GENOMIC DNA]</scope>
    <source>
        <strain evidence="1 2">F16-60</strain>
    </source>
</reference>
<sequence>MSYRTLHTADGNVPSLVLPPGALAHTDREYEYDVERDPANVEPIEHQIRLDFIRGGPVRRDQLLGNYNPWKYDPTDPATLPWQGVKQKPLGLAYAETSCVARIHEEKRFYDHVDDDTVLADAPAFLAARLRIAREEPNPEQALEEERQRREKWYRELIPGPNLSQVLKDSSYGSLIEACIGPAPDADRLLEHNAFVGMVLVDGDTDPDAFDRDHALDSTYVLRESALSHTQTDDSVRLADYGIDLPAPLLVGEYQSGSQYPLIPWGDALTCACPYKQSAPWRVMCKHELLASVVCGGRDSIFLPVSRGIDVPHRARRFVSPEIAVSHQSRAEGYHR</sequence>
<accession>A0A554MTV8</accession>